<dbReference type="EMBL" id="DSMR01000312">
    <property type="protein sequence ID" value="HET47365.1"/>
    <property type="molecule type" value="Genomic_DNA"/>
</dbReference>
<keyword evidence="1" id="KW-1133">Transmembrane helix</keyword>
<keyword evidence="1" id="KW-0472">Membrane</keyword>
<evidence type="ECO:0000256" key="1">
    <source>
        <dbReference type="SAM" id="Phobius"/>
    </source>
</evidence>
<protein>
    <submittedName>
        <fullName evidence="3">Uncharacterized protein</fullName>
    </submittedName>
</protein>
<accession>A0A062Y187</accession>
<dbReference type="EMBL" id="JMFG01000006">
    <property type="protein sequence ID" value="KDA54535.1"/>
    <property type="molecule type" value="Genomic_DNA"/>
</dbReference>
<sequence>MARRVLLGITAAGMVLAGVFALPLLAFLGALAAVTALLLACTRTQEKPKPSFALAWLSALTVGVVLLGAFLLKTHSPWGFLWLLGPGFLLAAPVFLRWFAESARKP</sequence>
<keyword evidence="4" id="KW-1185">Reference proteome</keyword>
<feature type="transmembrane region" description="Helical" evidence="1">
    <location>
        <begin position="51"/>
        <end position="72"/>
    </location>
</feature>
<dbReference type="AlphaFoldDB" id="A0A062Y187"/>
<reference evidence="2" key="2">
    <citation type="journal article" date="2020" name="mSystems">
        <title>Genome- and Community-Level Interaction Insights into Carbon Utilization and Element Cycling Functions of Hydrothermarchaeota in Hydrothermal Sediment.</title>
        <authorList>
            <person name="Zhou Z."/>
            <person name="Liu Y."/>
            <person name="Xu W."/>
            <person name="Pan J."/>
            <person name="Luo Z.H."/>
            <person name="Li M."/>
        </authorList>
    </citation>
    <scope>NUCLEOTIDE SEQUENCE [LARGE SCALE GENOMIC DNA]</scope>
    <source>
        <strain evidence="2">SpSt-299</strain>
    </source>
</reference>
<name>A0A062Y187_9BACT</name>
<feature type="transmembrane region" description="Helical" evidence="1">
    <location>
        <begin position="78"/>
        <end position="100"/>
    </location>
</feature>
<keyword evidence="1" id="KW-0812">Transmembrane</keyword>
<gene>
    <name evidence="3" type="ORF">EG19_10230</name>
    <name evidence="2" type="ORF">ENQ31_04300</name>
</gene>
<feature type="transmembrane region" description="Helical" evidence="1">
    <location>
        <begin position="6"/>
        <end position="39"/>
    </location>
</feature>
<dbReference type="RefSeq" id="WP_038047060.1">
    <property type="nucleotide sequence ID" value="NZ_JMFG01000006.1"/>
</dbReference>
<proteinExistence type="predicted"/>
<evidence type="ECO:0000313" key="4">
    <source>
        <dbReference type="Proteomes" id="UP000027284"/>
    </source>
</evidence>
<reference evidence="3 4" key="1">
    <citation type="submission" date="2014-04" db="EMBL/GenBank/DDBJ databases">
        <title>The Genome Sequence of Thermoanaerobaculum aquaticum MP-01, The First Cultivated Group 23 Acidobacterium.</title>
        <authorList>
            <person name="Stamps B.W."/>
            <person name="Losey N.A."/>
            <person name="Lawson P.A."/>
            <person name="Stevenson B.S."/>
        </authorList>
    </citation>
    <scope>NUCLEOTIDE SEQUENCE [LARGE SCALE GENOMIC DNA]</scope>
    <source>
        <strain evidence="3 4">MP-01</strain>
    </source>
</reference>
<organism evidence="3 4">
    <name type="scientific">Thermoanaerobaculum aquaticum</name>
    <dbReference type="NCBI Taxonomy" id="1312852"/>
    <lineage>
        <taxon>Bacteria</taxon>
        <taxon>Pseudomonadati</taxon>
        <taxon>Acidobacteriota</taxon>
        <taxon>Thermoanaerobaculia</taxon>
        <taxon>Thermoanaerobaculales</taxon>
        <taxon>Thermoanaerobaculaceae</taxon>
        <taxon>Thermoanaerobaculum</taxon>
    </lineage>
</organism>
<comment type="caution">
    <text evidence="3">The sequence shown here is derived from an EMBL/GenBank/DDBJ whole genome shotgun (WGS) entry which is preliminary data.</text>
</comment>
<evidence type="ECO:0000313" key="3">
    <source>
        <dbReference type="EMBL" id="KDA54535.1"/>
    </source>
</evidence>
<evidence type="ECO:0000313" key="2">
    <source>
        <dbReference type="EMBL" id="HET47365.1"/>
    </source>
</evidence>
<dbReference type="Proteomes" id="UP000027284">
    <property type="component" value="Unassembled WGS sequence"/>
</dbReference>
<dbReference type="STRING" id="1312852.EG19_10230"/>